<dbReference type="STRING" id="1173111.SAMN05444955_1223"/>
<proteinExistence type="predicted"/>
<name>A0A1H8J6P4_9BACL</name>
<dbReference type="AlphaFoldDB" id="A0A1H8J6P4"/>
<sequence>MILAGFATFADGSGNTGVLRSFLRYTVKCIVHFATVTSRCFNTMEGEGWG</sequence>
<protein>
    <submittedName>
        <fullName evidence="1">Uncharacterized protein</fullName>
    </submittedName>
</protein>
<accession>A0A1H8J6P4</accession>
<dbReference type="Proteomes" id="UP000199695">
    <property type="component" value="Unassembled WGS sequence"/>
</dbReference>
<reference evidence="1 2" key="1">
    <citation type="submission" date="2016-10" db="EMBL/GenBank/DDBJ databases">
        <authorList>
            <person name="de Groot N.N."/>
        </authorList>
    </citation>
    <scope>NUCLEOTIDE SEQUENCE [LARGE SCALE GENOMIC DNA]</scope>
    <source>
        <strain evidence="1 2">DSM 46701</strain>
    </source>
</reference>
<organism evidence="1 2">
    <name type="scientific">Lihuaxuella thermophila</name>
    <dbReference type="NCBI Taxonomy" id="1173111"/>
    <lineage>
        <taxon>Bacteria</taxon>
        <taxon>Bacillati</taxon>
        <taxon>Bacillota</taxon>
        <taxon>Bacilli</taxon>
        <taxon>Bacillales</taxon>
        <taxon>Thermoactinomycetaceae</taxon>
        <taxon>Lihuaxuella</taxon>
    </lineage>
</organism>
<dbReference type="EMBL" id="FOCQ01000022">
    <property type="protein sequence ID" value="SEN76145.1"/>
    <property type="molecule type" value="Genomic_DNA"/>
</dbReference>
<evidence type="ECO:0000313" key="1">
    <source>
        <dbReference type="EMBL" id="SEN76145.1"/>
    </source>
</evidence>
<evidence type="ECO:0000313" key="2">
    <source>
        <dbReference type="Proteomes" id="UP000199695"/>
    </source>
</evidence>
<gene>
    <name evidence="1" type="ORF">SAMN05444955_1223</name>
</gene>
<keyword evidence="2" id="KW-1185">Reference proteome</keyword>